<sequence length="180" mass="18941">DTFAQYDGFQPLPLIAPVGTYNGLTYQAWGITNNSAATTPITPHSSPNVVSANIRIDLQQLGTVALFPFGNLVAGPDIKSFNLYSVYFACAENLQQGAVGLAVGCTISITGFDIHDKQVPTVTISFAPTVSLQAQMKLAAFPQSYVNLKNVTFGIADGGLAGIAALGVLSIDDLVHCNNY</sequence>
<gene>
    <name evidence="1" type="ORF">K431DRAFT_232645</name>
</gene>
<dbReference type="Proteomes" id="UP000799441">
    <property type="component" value="Unassembled WGS sequence"/>
</dbReference>
<name>A0A9P4ULT5_9PEZI</name>
<dbReference type="EMBL" id="MU003839">
    <property type="protein sequence ID" value="KAF2717646.1"/>
    <property type="molecule type" value="Genomic_DNA"/>
</dbReference>
<evidence type="ECO:0000313" key="2">
    <source>
        <dbReference type="Proteomes" id="UP000799441"/>
    </source>
</evidence>
<proteinExistence type="predicted"/>
<organism evidence="1 2">
    <name type="scientific">Polychaeton citri CBS 116435</name>
    <dbReference type="NCBI Taxonomy" id="1314669"/>
    <lineage>
        <taxon>Eukaryota</taxon>
        <taxon>Fungi</taxon>
        <taxon>Dikarya</taxon>
        <taxon>Ascomycota</taxon>
        <taxon>Pezizomycotina</taxon>
        <taxon>Dothideomycetes</taxon>
        <taxon>Dothideomycetidae</taxon>
        <taxon>Capnodiales</taxon>
        <taxon>Capnodiaceae</taxon>
        <taxon>Polychaeton</taxon>
    </lineage>
</organism>
<feature type="non-terminal residue" evidence="1">
    <location>
        <position position="1"/>
    </location>
</feature>
<accession>A0A9P4ULT5</accession>
<comment type="caution">
    <text evidence="1">The sequence shown here is derived from an EMBL/GenBank/DDBJ whole genome shotgun (WGS) entry which is preliminary data.</text>
</comment>
<dbReference type="OrthoDB" id="4820608at2759"/>
<reference evidence="1" key="1">
    <citation type="journal article" date="2020" name="Stud. Mycol.">
        <title>101 Dothideomycetes genomes: a test case for predicting lifestyles and emergence of pathogens.</title>
        <authorList>
            <person name="Haridas S."/>
            <person name="Albert R."/>
            <person name="Binder M."/>
            <person name="Bloem J."/>
            <person name="Labutti K."/>
            <person name="Salamov A."/>
            <person name="Andreopoulos B."/>
            <person name="Baker S."/>
            <person name="Barry K."/>
            <person name="Bills G."/>
            <person name="Bluhm B."/>
            <person name="Cannon C."/>
            <person name="Castanera R."/>
            <person name="Culley D."/>
            <person name="Daum C."/>
            <person name="Ezra D."/>
            <person name="Gonzalez J."/>
            <person name="Henrissat B."/>
            <person name="Kuo A."/>
            <person name="Liang C."/>
            <person name="Lipzen A."/>
            <person name="Lutzoni F."/>
            <person name="Magnuson J."/>
            <person name="Mondo S."/>
            <person name="Nolan M."/>
            <person name="Ohm R."/>
            <person name="Pangilinan J."/>
            <person name="Park H.-J."/>
            <person name="Ramirez L."/>
            <person name="Alfaro M."/>
            <person name="Sun H."/>
            <person name="Tritt A."/>
            <person name="Yoshinaga Y."/>
            <person name="Zwiers L.-H."/>
            <person name="Turgeon B."/>
            <person name="Goodwin S."/>
            <person name="Spatafora J."/>
            <person name="Crous P."/>
            <person name="Grigoriev I."/>
        </authorList>
    </citation>
    <scope>NUCLEOTIDE SEQUENCE</scope>
    <source>
        <strain evidence="1">CBS 116435</strain>
    </source>
</reference>
<evidence type="ECO:0000313" key="1">
    <source>
        <dbReference type="EMBL" id="KAF2717646.1"/>
    </source>
</evidence>
<keyword evidence="2" id="KW-1185">Reference proteome</keyword>
<dbReference type="AlphaFoldDB" id="A0A9P4ULT5"/>
<protein>
    <submittedName>
        <fullName evidence="1">Uncharacterized protein</fullName>
    </submittedName>
</protein>